<dbReference type="AlphaFoldDB" id="A0A9E7ZRG2"/>
<evidence type="ECO:0000256" key="4">
    <source>
        <dbReference type="SAM" id="SignalP"/>
    </source>
</evidence>
<keyword evidence="3 4" id="KW-0732">Signal</keyword>
<comment type="similarity">
    <text evidence="2">Belongs to the bacterial solute-binding protein 5 family.</text>
</comment>
<dbReference type="InterPro" id="IPR039424">
    <property type="entry name" value="SBP_5"/>
</dbReference>
<sequence length="508" mass="55862">MKNGLVSLKALGLAAALALTVAGPAMAGKKDDTLHVVWRVSVPNLDPQHNNLREGVVIGQLIWDTLVYKNPDTGAFEPLLADSWNWIDNTTVEFKLKHGVKFHNGDDFSADDVVYTLNYVANPASKIAVPGNGSWIDKAEKIDDFTVRVKLKKPFPAAMEYFAVPLLIYPAKYHAKVGPEGMGKAPVGTGPYKAVTVDGVKRYLLERNEAGVPGSPKGRAKIGKVEIRTVTDSAAEVVELLSGRADWIWKFNSDQFDKLNALPRIAASRDESMRIDFLLLDAIAPGDNPLAKQQVRQAINYAIDREKFVKYLVQGNARVIDAPCYPGQFGCDVSAAVHYGYDPAKAKALLAEAGYPNGFTTQMVGFRSAQWTAAIQNDLAAVGIKAQVSMVEGAVLVEKTKKGEAPIAHWDWGSLSVNDVSAVLPNFFGDEGYDRSQDKEVKALLDKAGTSVDQAERKTLYAQAIKLITERAYSVPLHSFTINYAYNRELDFKAYPDELPRFYQYGWK</sequence>
<evidence type="ECO:0000259" key="5">
    <source>
        <dbReference type="Pfam" id="PF00496"/>
    </source>
</evidence>
<dbReference type="SUPFAM" id="SSF53850">
    <property type="entry name" value="Periplasmic binding protein-like II"/>
    <property type="match status" value="1"/>
</dbReference>
<dbReference type="PANTHER" id="PTHR30290">
    <property type="entry name" value="PERIPLASMIC BINDING COMPONENT OF ABC TRANSPORTER"/>
    <property type="match status" value="1"/>
</dbReference>
<accession>A0A9E7ZRG2</accession>
<dbReference type="GO" id="GO:1904680">
    <property type="term" value="F:peptide transmembrane transporter activity"/>
    <property type="evidence" value="ECO:0007669"/>
    <property type="project" value="TreeGrafter"/>
</dbReference>
<proteinExistence type="inferred from homology"/>
<dbReference type="Pfam" id="PF00496">
    <property type="entry name" value="SBP_bac_5"/>
    <property type="match status" value="1"/>
</dbReference>
<dbReference type="InterPro" id="IPR030678">
    <property type="entry name" value="Peptide/Ni-bd"/>
</dbReference>
<protein>
    <submittedName>
        <fullName evidence="6">ABC transporter substrate-binding protein</fullName>
    </submittedName>
</protein>
<dbReference type="EMBL" id="CP102774">
    <property type="protein sequence ID" value="UZF85637.1"/>
    <property type="molecule type" value="Genomic_DNA"/>
</dbReference>
<feature type="domain" description="Solute-binding protein family 5" evidence="5">
    <location>
        <begin position="76"/>
        <end position="432"/>
    </location>
</feature>
<name>A0A9E7ZRG2_9HYPH</name>
<evidence type="ECO:0000256" key="2">
    <source>
        <dbReference type="ARBA" id="ARBA00005695"/>
    </source>
</evidence>
<evidence type="ECO:0000313" key="6">
    <source>
        <dbReference type="EMBL" id="UZF85637.1"/>
    </source>
</evidence>
<evidence type="ECO:0000256" key="3">
    <source>
        <dbReference type="ARBA" id="ARBA00022729"/>
    </source>
</evidence>
<evidence type="ECO:0000256" key="1">
    <source>
        <dbReference type="ARBA" id="ARBA00004418"/>
    </source>
</evidence>
<feature type="chain" id="PRO_5038565295" evidence="4">
    <location>
        <begin position="28"/>
        <end position="508"/>
    </location>
</feature>
<dbReference type="PIRSF" id="PIRSF002741">
    <property type="entry name" value="MppA"/>
    <property type="match status" value="1"/>
</dbReference>
<dbReference type="Gene3D" id="3.40.190.10">
    <property type="entry name" value="Periplasmic binding protein-like II"/>
    <property type="match status" value="1"/>
</dbReference>
<gene>
    <name evidence="6" type="ORF">NWE54_17645</name>
</gene>
<dbReference type="GO" id="GO:0030288">
    <property type="term" value="C:outer membrane-bounded periplasmic space"/>
    <property type="evidence" value="ECO:0007669"/>
    <property type="project" value="UniProtKB-ARBA"/>
</dbReference>
<dbReference type="GO" id="GO:0043190">
    <property type="term" value="C:ATP-binding cassette (ABC) transporter complex"/>
    <property type="evidence" value="ECO:0007669"/>
    <property type="project" value="InterPro"/>
</dbReference>
<feature type="signal peptide" evidence="4">
    <location>
        <begin position="1"/>
        <end position="27"/>
    </location>
</feature>
<reference evidence="6" key="1">
    <citation type="submission" date="2022-08" db="EMBL/GenBank/DDBJ databases">
        <title>Complete Genome Sequences of 2 Bosea sp. soil isolates.</title>
        <authorList>
            <person name="Alvarez Arevalo M."/>
            <person name="Sterndorff E.B."/>
            <person name="Faurdal D."/>
            <person name="Joergensen T.S."/>
            <person name="Weber T."/>
        </authorList>
    </citation>
    <scope>NUCLEOTIDE SEQUENCE</scope>
    <source>
        <strain evidence="6">NBC_00436</strain>
    </source>
</reference>
<dbReference type="Gene3D" id="3.10.105.10">
    <property type="entry name" value="Dipeptide-binding Protein, Domain 3"/>
    <property type="match status" value="1"/>
</dbReference>
<dbReference type="InterPro" id="IPR023765">
    <property type="entry name" value="SBP_5_CS"/>
</dbReference>
<dbReference type="PROSITE" id="PS01040">
    <property type="entry name" value="SBP_BACTERIAL_5"/>
    <property type="match status" value="1"/>
</dbReference>
<comment type="subcellular location">
    <subcellularLocation>
        <location evidence="1">Periplasm</location>
    </subcellularLocation>
</comment>
<organism evidence="6">
    <name type="scientific">Bosea sp. NBC_00436</name>
    <dbReference type="NCBI Taxonomy" id="2969620"/>
    <lineage>
        <taxon>Bacteria</taxon>
        <taxon>Pseudomonadati</taxon>
        <taxon>Pseudomonadota</taxon>
        <taxon>Alphaproteobacteria</taxon>
        <taxon>Hyphomicrobiales</taxon>
        <taxon>Boseaceae</taxon>
        <taxon>Bosea</taxon>
    </lineage>
</organism>
<dbReference type="InterPro" id="IPR000914">
    <property type="entry name" value="SBP_5_dom"/>
</dbReference>
<dbReference type="GO" id="GO:0015833">
    <property type="term" value="P:peptide transport"/>
    <property type="evidence" value="ECO:0007669"/>
    <property type="project" value="TreeGrafter"/>
</dbReference>